<comment type="caution">
    <text evidence="3">The sequence shown here is derived from an EMBL/GenBank/DDBJ whole genome shotgun (WGS) entry which is preliminary data.</text>
</comment>
<gene>
    <name evidence="3" type="ORF">FGO68_gene2071</name>
</gene>
<feature type="region of interest" description="Disordered" evidence="2">
    <location>
        <begin position="1135"/>
        <end position="1160"/>
    </location>
</feature>
<dbReference type="EMBL" id="RRYP01001367">
    <property type="protein sequence ID" value="TNV86043.1"/>
    <property type="molecule type" value="Genomic_DNA"/>
</dbReference>
<feature type="coiled-coil region" evidence="1">
    <location>
        <begin position="526"/>
        <end position="588"/>
    </location>
</feature>
<evidence type="ECO:0000313" key="3">
    <source>
        <dbReference type="EMBL" id="TNV86043.1"/>
    </source>
</evidence>
<feature type="compositionally biased region" description="Low complexity" evidence="2">
    <location>
        <begin position="131"/>
        <end position="141"/>
    </location>
</feature>
<feature type="coiled-coil region" evidence="1">
    <location>
        <begin position="744"/>
        <end position="848"/>
    </location>
</feature>
<feature type="region of interest" description="Disordered" evidence="2">
    <location>
        <begin position="1196"/>
        <end position="1250"/>
    </location>
</feature>
<evidence type="ECO:0000256" key="2">
    <source>
        <dbReference type="SAM" id="MobiDB-lite"/>
    </source>
</evidence>
<feature type="region of interest" description="Disordered" evidence="2">
    <location>
        <begin position="1"/>
        <end position="27"/>
    </location>
</feature>
<sequence length="1322" mass="154299">MNQYHNHNPVTYNPPPREQFNQSAPGGIYHPAEEYGGVPTTQYFRQGEDSYSAGVMSGSATDEGIMEYTPSISKNGGASAPQTTGQGRPGQFYAAEETIHEAAQAMDDVLDQHYDQLTQQQQRIVGIPRPNSASSSQSSNKRNNHNMPRASVNTASFPNQEFQPHYQTSKPVVQITQQSLVDKMTDKMKQLSDRINALESYKQLCERRILDLDPTHSLPILSGHLGLKSQNHQHAEIMQQKLNDMQSQLQSVGELRRRLQSVEDSLRRETLVNEEQRAYINVLREALELKLHQNGLQFKGTSLSGVVIDSNVDGFIQLINSQRAVDQLRLENSQIFRKFNELQNLQERKEQDIIARFTQQLDDLRRQALQEAQDLQLKISSTKDKKRKLKADKNQLLDFVEENVQKSQIEEQHKLRLQQQVHELETRVRDVREERDALRKERDNQEDLIRQTQANVRQMREEKERQGAQTQQLQSQVREMEAQIRDNEDVMRDMDEQVKARQNEIYLRERTIQEKDTEALLARGDAERARRDLQDKVQTLEAFRGQLDDQYLKYKSLQEANSKLQLTLRDTQDELDRFIKQYEGLSQAIAASERDLALCRKHNIDLKRDLDERSLALSDYRERDLGRERELQELYAQVTQKDTLMNDCERRLVRSLKDKEQECLTLQKSLNVAESEKRELLQRIEYLERVSEDRGQELQRTKQQMDRKAAQIEDLHRVREEGERTQMLKLNEQERKEIEMSIRVGQAQEELRVLREQKGQAERMLQEKAENVRQQEEEINKREEKLKRWEREMQRLENKAVKESEKSISIQGEYERLRSTRVDDALLIERLRSQLQEIQDLVNELIGTFSTCEHEHLKESISKLKILRSPEDIPHALKSLRHVSSQLIITLPASNRDASPPQRDDTSSNNQYEEEKMLRHFSKISSTQENMRLCIEQLQQERERQQVLKQQLEQLEEQSGNDRLMIADLESVLKRICKLHTLDTQLSGLITDLHGLVRDLNVARCEKTSLTLKIVQKEQKYLTLTKAGGSNQGQLNMLKGQLERDRNEVRNIERQIEEVRRKQAAKGEDIQALDGILAKQTGLQSPQREDYRVHGLKQEVEELRKENRVLQDEKEWNQNRLSEVEEQIGKLKIGNSLRKKSEERSPNVPDRHSSNSNSRLVWPRMNEGRRLNMHLDVVMEPRSLNRDNLSFGLLKHEENNQRRRENSAMLPLRQSTTDHHSAYKDPEFYPSRMSGTPAQRLHPTDETPNNPRAVNLLLQNSNNLDYIPSHYNDRSRSGLSDIRSNDSRPVSAYDGGNSLQDKMNKVKTIFTQIKRNIHEQQQ</sequence>
<keyword evidence="4" id="KW-1185">Reference proteome</keyword>
<feature type="compositionally biased region" description="Basic and acidic residues" evidence="2">
    <location>
        <begin position="1216"/>
        <end position="1227"/>
    </location>
</feature>
<feature type="coiled-coil region" evidence="1">
    <location>
        <begin position="181"/>
        <end position="208"/>
    </location>
</feature>
<feature type="compositionally biased region" description="Polar residues" evidence="2">
    <location>
        <begin position="1"/>
        <end position="11"/>
    </location>
</feature>
<feature type="compositionally biased region" description="Basic and acidic residues" evidence="2">
    <location>
        <begin position="1139"/>
        <end position="1153"/>
    </location>
</feature>
<proteinExistence type="predicted"/>
<reference evidence="3" key="1">
    <citation type="submission" date="2019-06" db="EMBL/GenBank/DDBJ databases">
        <authorList>
            <person name="Zheng W."/>
        </authorList>
    </citation>
    <scope>NUCLEOTIDE SEQUENCE</scope>
    <source>
        <strain evidence="3">QDHG01</strain>
    </source>
</reference>
<feature type="coiled-coil region" evidence="1">
    <location>
        <begin position="1093"/>
        <end position="1127"/>
    </location>
</feature>
<feature type="coiled-coil region" evidence="1">
    <location>
        <begin position="325"/>
        <end position="497"/>
    </location>
</feature>
<evidence type="ECO:0000313" key="4">
    <source>
        <dbReference type="Proteomes" id="UP000785679"/>
    </source>
</evidence>
<evidence type="ECO:0000256" key="1">
    <source>
        <dbReference type="SAM" id="Coils"/>
    </source>
</evidence>
<feature type="region of interest" description="Disordered" evidence="2">
    <location>
        <begin position="1271"/>
        <end position="1299"/>
    </location>
</feature>
<feature type="compositionally biased region" description="Basic and acidic residues" evidence="2">
    <location>
        <begin position="1196"/>
        <end position="1206"/>
    </location>
</feature>
<feature type="coiled-coil region" evidence="1">
    <location>
        <begin position="656"/>
        <end position="718"/>
    </location>
</feature>
<protein>
    <submittedName>
        <fullName evidence="3">Uncharacterized protein</fullName>
    </submittedName>
</protein>
<feature type="coiled-coil region" evidence="1">
    <location>
        <begin position="1035"/>
        <end position="1062"/>
    </location>
</feature>
<dbReference type="Proteomes" id="UP000785679">
    <property type="component" value="Unassembled WGS sequence"/>
</dbReference>
<dbReference type="OrthoDB" id="194112at2759"/>
<accession>A0A8J8T9A5</accession>
<feature type="region of interest" description="Disordered" evidence="2">
    <location>
        <begin position="892"/>
        <end position="911"/>
    </location>
</feature>
<feature type="region of interest" description="Disordered" evidence="2">
    <location>
        <begin position="123"/>
        <end position="152"/>
    </location>
</feature>
<name>A0A8J8T9A5_HALGN</name>
<keyword evidence="1" id="KW-0175">Coiled coil</keyword>
<organism evidence="3 4">
    <name type="scientific">Halteria grandinella</name>
    <dbReference type="NCBI Taxonomy" id="5974"/>
    <lineage>
        <taxon>Eukaryota</taxon>
        <taxon>Sar</taxon>
        <taxon>Alveolata</taxon>
        <taxon>Ciliophora</taxon>
        <taxon>Intramacronucleata</taxon>
        <taxon>Spirotrichea</taxon>
        <taxon>Stichotrichia</taxon>
        <taxon>Sporadotrichida</taxon>
        <taxon>Halteriidae</taxon>
        <taxon>Halteria</taxon>
    </lineage>
</organism>